<accession>V2XQT5</accession>
<gene>
    <name evidence="4" type="ORF">Moror_1014</name>
</gene>
<keyword evidence="1 3" id="KW-0853">WD repeat</keyword>
<reference evidence="4 5" key="1">
    <citation type="journal article" date="2014" name="BMC Genomics">
        <title>Genome and secretome analysis of the hemibiotrophic fungal pathogen, Moniliophthora roreri, which causes frosty pod rot disease of cacao: mechanisms of the biotrophic and necrotrophic phases.</title>
        <authorList>
            <person name="Meinhardt L.W."/>
            <person name="Costa G.G.L."/>
            <person name="Thomazella D.P.T."/>
            <person name="Teixeira P.J.P.L."/>
            <person name="Carazzolle M.F."/>
            <person name="Schuster S.C."/>
            <person name="Carlson J.E."/>
            <person name="Guiltinan M.J."/>
            <person name="Mieczkowski P."/>
            <person name="Farmer A."/>
            <person name="Ramaraj T."/>
            <person name="Crozier J."/>
            <person name="Davis R.E."/>
            <person name="Shao J."/>
            <person name="Melnick R.L."/>
            <person name="Pereira G.A.G."/>
            <person name="Bailey B.A."/>
        </authorList>
    </citation>
    <scope>NUCLEOTIDE SEQUENCE [LARGE SCALE GENOMIC DNA]</scope>
    <source>
        <strain evidence="4 5">MCA 2997</strain>
    </source>
</reference>
<dbReference type="PROSITE" id="PS50082">
    <property type="entry name" value="WD_REPEATS_2"/>
    <property type="match status" value="1"/>
</dbReference>
<dbReference type="Gene3D" id="2.130.10.10">
    <property type="entry name" value="YVTN repeat-like/Quinoprotein amine dehydrogenase"/>
    <property type="match status" value="2"/>
</dbReference>
<evidence type="ECO:0000256" key="2">
    <source>
        <dbReference type="ARBA" id="ARBA00022737"/>
    </source>
</evidence>
<comment type="caution">
    <text evidence="4">The sequence shown here is derived from an EMBL/GenBank/DDBJ whole genome shotgun (WGS) entry which is preliminary data.</text>
</comment>
<dbReference type="PANTHER" id="PTHR15574">
    <property type="entry name" value="WD REPEAT DOMAIN-CONTAINING FAMILY"/>
    <property type="match status" value="1"/>
</dbReference>
<dbReference type="KEGG" id="mrr:Moror_1014"/>
<keyword evidence="2" id="KW-0677">Repeat</keyword>
<dbReference type="PROSITE" id="PS50294">
    <property type="entry name" value="WD_REPEATS_REGION"/>
    <property type="match status" value="1"/>
</dbReference>
<dbReference type="STRING" id="1381753.V2XQT5"/>
<dbReference type="SUPFAM" id="SSF50978">
    <property type="entry name" value="WD40 repeat-like"/>
    <property type="match status" value="1"/>
</dbReference>
<dbReference type="SMART" id="SM00320">
    <property type="entry name" value="WD40"/>
    <property type="match status" value="5"/>
</dbReference>
<proteinExistence type="predicted"/>
<dbReference type="GO" id="GO:0005737">
    <property type="term" value="C:cytoplasm"/>
    <property type="evidence" value="ECO:0007669"/>
    <property type="project" value="TreeGrafter"/>
</dbReference>
<dbReference type="HOGENOM" id="CLU_030900_0_0_1"/>
<sequence length="493" mass="54871">MFDRGFPYSCKLSAHGSCVNALAFSRLDARYMASGGDDLQIHLWDFHQENLEEPCHTFIGPRSNIFCFDFSCKNRSLFAGGVDFQVYRYDISGLGTSLTREDTTASSIYRERESIREISCHPFQDEIFLSASDSGRITQYDTRVKGATVSRLAPAALAQNMIQLAAECTGVQYHPQTENLFVTSDGHGNVCLRDARMGFGTRRERCGSGVVLEYNTKLARSDTTRMSNPEASSITFDAEGDILGVTMLHFYPTLYTLSDPNPVAVCTGRYLPEGTPVSEGERTYSNSCTMKHGSFGGPASRTETYYCAGSDDFCGYLWKIPPVEELIQRREVIPSDDWLLQDCRTIGFAESMTSLRYVPVDLSTPSAVLKGHDSIVNSTLIHPYFPLVVTAGVERDIRLHNPTKSAPFSQEMELSPVRARQLSDSSTAAEARVINALLLGGIDPVDADDSERDTIRLFDRILRMEGEADPFVVRSWVPDDENDDDDDVEDRCQ</sequence>
<feature type="repeat" description="WD" evidence="3">
    <location>
        <begin position="12"/>
        <end position="54"/>
    </location>
</feature>
<evidence type="ECO:0000256" key="3">
    <source>
        <dbReference type="PROSITE-ProRule" id="PRU00221"/>
    </source>
</evidence>
<evidence type="ECO:0000313" key="5">
    <source>
        <dbReference type="Proteomes" id="UP000017559"/>
    </source>
</evidence>
<evidence type="ECO:0000313" key="4">
    <source>
        <dbReference type="EMBL" id="ESK95196.1"/>
    </source>
</evidence>
<dbReference type="OrthoDB" id="4869960at2759"/>
<dbReference type="GO" id="GO:0045717">
    <property type="term" value="P:negative regulation of fatty acid biosynthetic process"/>
    <property type="evidence" value="ECO:0007669"/>
    <property type="project" value="TreeGrafter"/>
</dbReference>
<dbReference type="InterPro" id="IPR015943">
    <property type="entry name" value="WD40/YVTN_repeat-like_dom_sf"/>
</dbReference>
<evidence type="ECO:0000256" key="1">
    <source>
        <dbReference type="ARBA" id="ARBA00022574"/>
    </source>
</evidence>
<dbReference type="Pfam" id="PF00400">
    <property type="entry name" value="WD40"/>
    <property type="match status" value="3"/>
</dbReference>
<dbReference type="InterPro" id="IPR001680">
    <property type="entry name" value="WD40_rpt"/>
</dbReference>
<dbReference type="InterPro" id="IPR045151">
    <property type="entry name" value="DCAF8"/>
</dbReference>
<organism evidence="4 5">
    <name type="scientific">Moniliophthora roreri (strain MCA 2997)</name>
    <name type="common">Cocoa frosty pod rot fungus</name>
    <name type="synonym">Crinipellis roreri</name>
    <dbReference type="NCBI Taxonomy" id="1381753"/>
    <lineage>
        <taxon>Eukaryota</taxon>
        <taxon>Fungi</taxon>
        <taxon>Dikarya</taxon>
        <taxon>Basidiomycota</taxon>
        <taxon>Agaricomycotina</taxon>
        <taxon>Agaricomycetes</taxon>
        <taxon>Agaricomycetidae</taxon>
        <taxon>Agaricales</taxon>
        <taxon>Marasmiineae</taxon>
        <taxon>Marasmiaceae</taxon>
        <taxon>Moniliophthora</taxon>
    </lineage>
</organism>
<dbReference type="EMBL" id="AWSO01000104">
    <property type="protein sequence ID" value="ESK95196.1"/>
    <property type="molecule type" value="Genomic_DNA"/>
</dbReference>
<dbReference type="InterPro" id="IPR036322">
    <property type="entry name" value="WD40_repeat_dom_sf"/>
</dbReference>
<dbReference type="GO" id="GO:0080008">
    <property type="term" value="C:Cul4-RING E3 ubiquitin ligase complex"/>
    <property type="evidence" value="ECO:0007669"/>
    <property type="project" value="TreeGrafter"/>
</dbReference>
<name>V2XQT5_MONRO</name>
<dbReference type="AlphaFoldDB" id="V2XQT5"/>
<dbReference type="PANTHER" id="PTHR15574:SF40">
    <property type="entry name" value="WD AND TETRATRICOPEPTIDE REPEATS PROTEIN 1"/>
    <property type="match status" value="1"/>
</dbReference>
<protein>
    <submittedName>
        <fullName evidence="4">Wd repeat domain 22</fullName>
    </submittedName>
</protein>
<keyword evidence="5" id="KW-1185">Reference proteome</keyword>
<dbReference type="Proteomes" id="UP000017559">
    <property type="component" value="Unassembled WGS sequence"/>
</dbReference>